<evidence type="ECO:0000259" key="7">
    <source>
        <dbReference type="Pfam" id="PF14322"/>
    </source>
</evidence>
<dbReference type="Proteomes" id="UP000281028">
    <property type="component" value="Unassembled WGS sequence"/>
</dbReference>
<organism evidence="8 9">
    <name type="scientific">Chitinophaga solisilvae</name>
    <dbReference type="NCBI Taxonomy" id="1233460"/>
    <lineage>
        <taxon>Bacteria</taxon>
        <taxon>Pseudomonadati</taxon>
        <taxon>Bacteroidota</taxon>
        <taxon>Chitinophagia</taxon>
        <taxon>Chitinophagales</taxon>
        <taxon>Chitinophagaceae</taxon>
        <taxon>Chitinophaga</taxon>
    </lineage>
</organism>
<keyword evidence="5" id="KW-0998">Cell outer membrane</keyword>
<dbReference type="CDD" id="cd08977">
    <property type="entry name" value="SusD"/>
    <property type="match status" value="1"/>
</dbReference>
<name>A0A3S1DRX5_9BACT</name>
<dbReference type="InterPro" id="IPR033985">
    <property type="entry name" value="SusD-like_N"/>
</dbReference>
<dbReference type="SUPFAM" id="SSF48452">
    <property type="entry name" value="TPR-like"/>
    <property type="match status" value="1"/>
</dbReference>
<evidence type="ECO:0000313" key="9">
    <source>
        <dbReference type="Proteomes" id="UP000281028"/>
    </source>
</evidence>
<comment type="subcellular location">
    <subcellularLocation>
        <location evidence="1">Cell outer membrane</location>
    </subcellularLocation>
</comment>
<evidence type="ECO:0000259" key="6">
    <source>
        <dbReference type="Pfam" id="PF07980"/>
    </source>
</evidence>
<comment type="caution">
    <text evidence="8">The sequence shown here is derived from an EMBL/GenBank/DDBJ whole genome shotgun (WGS) entry which is preliminary data.</text>
</comment>
<dbReference type="GO" id="GO:0009279">
    <property type="term" value="C:cell outer membrane"/>
    <property type="evidence" value="ECO:0007669"/>
    <property type="project" value="UniProtKB-SubCell"/>
</dbReference>
<evidence type="ECO:0000256" key="4">
    <source>
        <dbReference type="ARBA" id="ARBA00023136"/>
    </source>
</evidence>
<evidence type="ECO:0000256" key="1">
    <source>
        <dbReference type="ARBA" id="ARBA00004442"/>
    </source>
</evidence>
<keyword evidence="3" id="KW-0732">Signal</keyword>
<evidence type="ECO:0000256" key="2">
    <source>
        <dbReference type="ARBA" id="ARBA00006275"/>
    </source>
</evidence>
<dbReference type="AlphaFoldDB" id="A0A3S1DRX5"/>
<dbReference type="InterPro" id="IPR011990">
    <property type="entry name" value="TPR-like_helical_dom_sf"/>
</dbReference>
<protein>
    <submittedName>
        <fullName evidence="8">RagB/SusD family nutrient uptake outer membrane protein</fullName>
    </submittedName>
</protein>
<feature type="domain" description="RagB/SusD" evidence="6">
    <location>
        <begin position="257"/>
        <end position="524"/>
    </location>
</feature>
<evidence type="ECO:0000313" key="8">
    <source>
        <dbReference type="EMBL" id="NSL86438.1"/>
    </source>
</evidence>
<dbReference type="Gene3D" id="1.25.40.390">
    <property type="match status" value="1"/>
</dbReference>
<proteinExistence type="inferred from homology"/>
<comment type="similarity">
    <text evidence="2">Belongs to the SusD family.</text>
</comment>
<dbReference type="Pfam" id="PF14322">
    <property type="entry name" value="SusD-like_3"/>
    <property type="match status" value="1"/>
</dbReference>
<dbReference type="OrthoDB" id="5694214at2"/>
<sequence>MKKYIILLLFITGISACQKGFLDNGPLDKLTDDIIWKDSSLVNLYLANIYAGITSEYDRAGGYLMMSLTDEAESNRPNQQSHLVNFALHNSGTGIFSDEWTSGYVSIRKCNQLLEQLQTAPFSAALTQRMKGEAYFLRALFYMEIYARFGRFPVILKTLALTDELAVPRGTDQECVKAMTDDLDAAARLLPARYTDATQTGRATQGACYALKCRLLLNTRNYTAAAEAAKKVIDLKQYELFPDFSSLFQPGNDNNVEVIFDKQFGSLQSQQRHYMNDFEYPRNFTGFASGIDDPTQNIVDAFMMKDGKPWNTSPLYNPERPYDNRDPRFYSSILYDGIFFRGEILDLMRGSAANPSERGTPTGYYLKKFLDTTYDLTGITIPNFNNCIIMRLAEVYLNYAECQLQLGNPEEARTYVNMIRSRAGMPPVPAGEMTWEKYVAERTVELAFEGQRWFDICRWKKGPEILGQPIYGIVVSEENGKRKYTRTKVEDRTFISPMMYLFPIPLTILNKYPAGKELGQNPEWK</sequence>
<gene>
    <name evidence="8" type="ORF">ECE50_006335</name>
</gene>
<keyword evidence="4" id="KW-0472">Membrane</keyword>
<evidence type="ECO:0000256" key="3">
    <source>
        <dbReference type="ARBA" id="ARBA00022729"/>
    </source>
</evidence>
<dbReference type="InterPro" id="IPR012944">
    <property type="entry name" value="SusD_RagB_dom"/>
</dbReference>
<accession>A0A3S1DRX5</accession>
<dbReference type="EMBL" id="RIAR02000001">
    <property type="protein sequence ID" value="NSL86438.1"/>
    <property type="molecule type" value="Genomic_DNA"/>
</dbReference>
<dbReference type="PROSITE" id="PS51257">
    <property type="entry name" value="PROKAR_LIPOPROTEIN"/>
    <property type="match status" value="1"/>
</dbReference>
<dbReference type="Pfam" id="PF07980">
    <property type="entry name" value="SusD_RagB"/>
    <property type="match status" value="1"/>
</dbReference>
<feature type="domain" description="SusD-like N-terminal" evidence="7">
    <location>
        <begin position="42"/>
        <end position="216"/>
    </location>
</feature>
<evidence type="ECO:0000256" key="5">
    <source>
        <dbReference type="ARBA" id="ARBA00023237"/>
    </source>
</evidence>
<keyword evidence="9" id="KW-1185">Reference proteome</keyword>
<reference evidence="8" key="1">
    <citation type="submission" date="2020-05" db="EMBL/GenBank/DDBJ databases">
        <title>Chitinophaga laudate sp. nov., isolated from a tropical peat swamp.</title>
        <authorList>
            <person name="Goh C.B.S."/>
            <person name="Lee M.S."/>
            <person name="Parimannan S."/>
            <person name="Pasbakhsh P."/>
            <person name="Yule C.M."/>
            <person name="Rajandas H."/>
            <person name="Loke S."/>
            <person name="Croft L."/>
            <person name="Tan J.B.L."/>
        </authorList>
    </citation>
    <scope>NUCLEOTIDE SEQUENCE</scope>
    <source>
        <strain evidence="8">Mgbs1</strain>
    </source>
</reference>